<reference evidence="1 2" key="1">
    <citation type="journal article" date="2018" name="Nat. Genet.">
        <title>The Rosa genome provides new insights in the design of modern roses.</title>
        <authorList>
            <person name="Bendahmane M."/>
        </authorList>
    </citation>
    <scope>NUCLEOTIDE SEQUENCE [LARGE SCALE GENOMIC DNA]</scope>
    <source>
        <strain evidence="2">cv. Old Blush</strain>
    </source>
</reference>
<dbReference type="GO" id="GO:0016740">
    <property type="term" value="F:transferase activity"/>
    <property type="evidence" value="ECO:0007669"/>
    <property type="project" value="UniProtKB-KW"/>
</dbReference>
<name>A0A2P6SQD3_ROSCH</name>
<protein>
    <recommendedName>
        <fullName evidence="3">Protein kinase domain-containing protein</fullName>
    </recommendedName>
</protein>
<keyword evidence="1" id="KW-0808">Transferase</keyword>
<dbReference type="InterPro" id="IPR051564">
    <property type="entry name" value="LRR_receptor-like_kinase"/>
</dbReference>
<evidence type="ECO:0000313" key="2">
    <source>
        <dbReference type="Proteomes" id="UP000238479"/>
    </source>
</evidence>
<dbReference type="SUPFAM" id="SSF56112">
    <property type="entry name" value="Protein kinase-like (PK-like)"/>
    <property type="match status" value="1"/>
</dbReference>
<evidence type="ECO:0000313" key="1">
    <source>
        <dbReference type="EMBL" id="PRQ60888.1"/>
    </source>
</evidence>
<dbReference type="Proteomes" id="UP000238479">
    <property type="component" value="Unassembled WGS sequence"/>
</dbReference>
<sequence>MLHYSAHTVVRVPTVQVHLNLIQRVNIAIDVANALDYLHSHFHNPIVHCDLKPKYGMGGAVSTYGDVYSYGILLLEMLTGKRPTDDMFTDDTNLHNLF</sequence>
<keyword evidence="2" id="KW-1185">Reference proteome</keyword>
<dbReference type="AlphaFoldDB" id="A0A2P6SQD3"/>
<dbReference type="GO" id="GO:0016020">
    <property type="term" value="C:membrane"/>
    <property type="evidence" value="ECO:0007669"/>
    <property type="project" value="TreeGrafter"/>
</dbReference>
<dbReference type="PANTHER" id="PTHR48055">
    <property type="entry name" value="LEUCINE-RICH REPEAT RECEPTOR PROTEIN KINASE EMS1"/>
    <property type="match status" value="1"/>
</dbReference>
<organism evidence="1 2">
    <name type="scientific">Rosa chinensis</name>
    <name type="common">China rose</name>
    <dbReference type="NCBI Taxonomy" id="74649"/>
    <lineage>
        <taxon>Eukaryota</taxon>
        <taxon>Viridiplantae</taxon>
        <taxon>Streptophyta</taxon>
        <taxon>Embryophyta</taxon>
        <taxon>Tracheophyta</taxon>
        <taxon>Spermatophyta</taxon>
        <taxon>Magnoliopsida</taxon>
        <taxon>eudicotyledons</taxon>
        <taxon>Gunneridae</taxon>
        <taxon>Pentapetalae</taxon>
        <taxon>rosids</taxon>
        <taxon>fabids</taxon>
        <taxon>Rosales</taxon>
        <taxon>Rosaceae</taxon>
        <taxon>Rosoideae</taxon>
        <taxon>Rosoideae incertae sedis</taxon>
        <taxon>Rosa</taxon>
    </lineage>
</organism>
<dbReference type="PANTHER" id="PTHR48055:SF57">
    <property type="entry name" value="PROTEIN KINASE DOMAIN-CONTAINING PROTEIN"/>
    <property type="match status" value="1"/>
</dbReference>
<dbReference type="STRING" id="74649.A0A2P6SQD3"/>
<dbReference type="EMBL" id="PDCK01000026">
    <property type="protein sequence ID" value="PRQ60888.1"/>
    <property type="molecule type" value="Genomic_DNA"/>
</dbReference>
<gene>
    <name evidence="1" type="ORF">RchiOBHm_Chr0c29g0501171</name>
</gene>
<dbReference type="Gene3D" id="1.10.510.10">
    <property type="entry name" value="Transferase(Phosphotransferase) domain 1"/>
    <property type="match status" value="2"/>
</dbReference>
<dbReference type="Gramene" id="PRQ60888">
    <property type="protein sequence ID" value="PRQ60888"/>
    <property type="gene ID" value="RchiOBHm_Chr0c29g0501171"/>
</dbReference>
<comment type="caution">
    <text evidence="1">The sequence shown here is derived from an EMBL/GenBank/DDBJ whole genome shotgun (WGS) entry which is preliminary data.</text>
</comment>
<dbReference type="InterPro" id="IPR011009">
    <property type="entry name" value="Kinase-like_dom_sf"/>
</dbReference>
<proteinExistence type="predicted"/>
<evidence type="ECO:0008006" key="3">
    <source>
        <dbReference type="Google" id="ProtNLM"/>
    </source>
</evidence>
<accession>A0A2P6SQD3</accession>